<evidence type="ECO:0000256" key="2">
    <source>
        <dbReference type="ARBA" id="ARBA00005170"/>
    </source>
</evidence>
<dbReference type="UniPathway" id="UPA00626">
    <property type="reaction ID" value="UER00678"/>
</dbReference>
<evidence type="ECO:0000313" key="11">
    <source>
        <dbReference type="Proteomes" id="UP000027583"/>
    </source>
</evidence>
<dbReference type="GO" id="GO:0045151">
    <property type="term" value="P:acetoin biosynthetic process"/>
    <property type="evidence" value="ECO:0007669"/>
    <property type="project" value="UniProtKB-UniRule"/>
</dbReference>
<dbReference type="AlphaFoldDB" id="A0A060QK22"/>
<organism evidence="10 11">
    <name type="scientific">Asaia bogorensis</name>
    <dbReference type="NCBI Taxonomy" id="91915"/>
    <lineage>
        <taxon>Bacteria</taxon>
        <taxon>Pseudomonadati</taxon>
        <taxon>Pseudomonadota</taxon>
        <taxon>Alphaproteobacteria</taxon>
        <taxon>Acetobacterales</taxon>
        <taxon>Acetobacteraceae</taxon>
        <taxon>Asaia</taxon>
    </lineage>
</organism>
<evidence type="ECO:0000256" key="9">
    <source>
        <dbReference type="PIRNR" id="PIRNR001332"/>
    </source>
</evidence>
<evidence type="ECO:0000256" key="1">
    <source>
        <dbReference type="ARBA" id="ARBA00001784"/>
    </source>
</evidence>
<evidence type="ECO:0000256" key="8">
    <source>
        <dbReference type="ARBA" id="ARBA00023239"/>
    </source>
</evidence>
<keyword evidence="6 9" id="KW-0210">Decarboxylase</keyword>
<dbReference type="PANTHER" id="PTHR35524:SF1">
    <property type="entry name" value="ALPHA-ACETOLACTATE DECARBOXYLASE"/>
    <property type="match status" value="1"/>
</dbReference>
<comment type="pathway">
    <text evidence="2 9">Polyol metabolism; (R,R)-butane-2,3-diol biosynthesis; (R,R)-butane-2,3-diol from pyruvate: step 2/3.</text>
</comment>
<dbReference type="GO" id="GO:0047605">
    <property type="term" value="F:acetolactate decarboxylase activity"/>
    <property type="evidence" value="ECO:0007669"/>
    <property type="project" value="UniProtKB-UniRule"/>
</dbReference>
<sequence>MALRSGAEEWKESCRREPYYPVFDHRGPDGRTSIASLCACHETGFGLGCSAGLNGELTICDGRVYEATAGEPLHELPQHDAVPFVQITAFRPQFQVEVENITHETAYDRLCTLIAPDNIFMAVSVTGLFDHLVLRRPHRAADESDQHRDVEAVAASQKIDRFEGIRGRLIGFWTPALFGRISVPGFHFHFLDDERQISGHVLEFAARHATLSAEEKPTIEITNPQSDSFRNRTIETDKLDDMIHRIEK</sequence>
<evidence type="ECO:0000313" key="10">
    <source>
        <dbReference type="EMBL" id="CDG41103.1"/>
    </source>
</evidence>
<comment type="similarity">
    <text evidence="3 9">Belongs to the alpha-acetolactate decarboxylase family.</text>
</comment>
<evidence type="ECO:0000256" key="5">
    <source>
        <dbReference type="ARBA" id="ARBA00020164"/>
    </source>
</evidence>
<name>A0A060QK22_9PROT</name>
<evidence type="ECO:0000256" key="4">
    <source>
        <dbReference type="ARBA" id="ARBA00013204"/>
    </source>
</evidence>
<dbReference type="SUPFAM" id="SSF117856">
    <property type="entry name" value="AF0104/ALDC/Ptd012-like"/>
    <property type="match status" value="1"/>
</dbReference>
<dbReference type="Proteomes" id="UP000027583">
    <property type="component" value="Unassembled WGS sequence"/>
</dbReference>
<dbReference type="eggNOG" id="COG3527">
    <property type="taxonomic scope" value="Bacteria"/>
</dbReference>
<evidence type="ECO:0000256" key="6">
    <source>
        <dbReference type="ARBA" id="ARBA00022793"/>
    </source>
</evidence>
<dbReference type="EC" id="4.1.1.5" evidence="4 9"/>
<comment type="catalytic activity">
    <reaction evidence="1 9">
        <text>(2S)-2-acetolactate + H(+) = (R)-acetoin + CO2</text>
        <dbReference type="Rhea" id="RHEA:21580"/>
        <dbReference type="ChEBI" id="CHEBI:15378"/>
        <dbReference type="ChEBI" id="CHEBI:15686"/>
        <dbReference type="ChEBI" id="CHEBI:16526"/>
        <dbReference type="ChEBI" id="CHEBI:58476"/>
        <dbReference type="EC" id="4.1.1.5"/>
    </reaction>
</comment>
<protein>
    <recommendedName>
        <fullName evidence="5 9">Alpha-acetolactate decarboxylase</fullName>
        <ecNumber evidence="4 9">4.1.1.5</ecNumber>
    </recommendedName>
</protein>
<dbReference type="PANTHER" id="PTHR35524">
    <property type="entry name" value="ALPHA-ACETOLACTATE DECARBOXYLASE"/>
    <property type="match status" value="1"/>
</dbReference>
<reference evidence="10 11" key="1">
    <citation type="journal article" date="2014" name="Genome Biol. Evol.">
        <title>Acetic acid bacteria genomes reveal functional traits for adaptation to life in insect guts.</title>
        <authorList>
            <person name="Chouaia B."/>
            <person name="Gaiarsa S."/>
            <person name="Crotti E."/>
            <person name="Comandatore F."/>
            <person name="Degli Esposti M."/>
            <person name="Ricci I."/>
            <person name="Alma A."/>
            <person name="Favia G."/>
            <person name="Bandi C."/>
            <person name="Daffonchio D."/>
        </authorList>
    </citation>
    <scope>NUCLEOTIDE SEQUENCE [LARGE SCALE GENOMIC DNA]</scope>
    <source>
        <strain evidence="10 11">SF2.1</strain>
    </source>
</reference>
<dbReference type="InterPro" id="IPR005128">
    <property type="entry name" value="Acetolactate_a_deCO2ase"/>
</dbReference>
<reference evidence="10 11" key="2">
    <citation type="journal article" date="2014" name="PLoS ONE">
        <title>Evolution of mitochondria reconstructed from the energy metabolism of living bacteria.</title>
        <authorList>
            <person name="Degli Esposti M."/>
            <person name="Chouaia B."/>
            <person name="Comandatore F."/>
            <person name="Crotti E."/>
            <person name="Sassera D."/>
            <person name="Lievens P.M."/>
            <person name="Daffonchio D."/>
            <person name="Bandi C."/>
        </authorList>
    </citation>
    <scope>NUCLEOTIDE SEQUENCE [LARGE SCALE GENOMIC DNA]</scope>
    <source>
        <strain evidence="10 11">SF2.1</strain>
    </source>
</reference>
<dbReference type="CDD" id="cd17299">
    <property type="entry name" value="acetolactate_decarboxylase"/>
    <property type="match status" value="1"/>
</dbReference>
<dbReference type="PIRSF" id="PIRSF001332">
    <property type="entry name" value="Acetolac_decarb"/>
    <property type="match status" value="1"/>
</dbReference>
<dbReference type="EMBL" id="CBLX010000027">
    <property type="protein sequence ID" value="CDG41103.1"/>
    <property type="molecule type" value="Genomic_DNA"/>
</dbReference>
<dbReference type="Gene3D" id="3.30.1330.80">
    <property type="entry name" value="Hypothetical protein, similar to alpha- acetolactate decarboxylase, domain 2"/>
    <property type="match status" value="2"/>
</dbReference>
<accession>A0A060QK22</accession>
<gene>
    <name evidence="10" type="ORF">ASAP_3058</name>
</gene>
<keyword evidence="8 9" id="KW-0456">Lyase</keyword>
<keyword evidence="7 9" id="KW-0005">Acetoin biosynthesis</keyword>
<dbReference type="RefSeq" id="WP_023979986.1">
    <property type="nucleotide sequence ID" value="NZ_CBLX010000027.1"/>
</dbReference>
<evidence type="ECO:0000256" key="7">
    <source>
        <dbReference type="ARBA" id="ARBA00023061"/>
    </source>
</evidence>
<comment type="caution">
    <text evidence="10">The sequence shown here is derived from an EMBL/GenBank/DDBJ whole genome shotgun (WGS) entry which is preliminary data.</text>
</comment>
<evidence type="ECO:0000256" key="3">
    <source>
        <dbReference type="ARBA" id="ARBA00007106"/>
    </source>
</evidence>
<proteinExistence type="inferred from homology"/>
<dbReference type="Pfam" id="PF03306">
    <property type="entry name" value="AAL_decarboxy"/>
    <property type="match status" value="1"/>
</dbReference>